<organism evidence="13 14">
    <name type="scientific">Microvirga mediterraneensis</name>
    <dbReference type="NCBI Taxonomy" id="2754695"/>
    <lineage>
        <taxon>Bacteria</taxon>
        <taxon>Pseudomonadati</taxon>
        <taxon>Pseudomonadota</taxon>
        <taxon>Alphaproteobacteria</taxon>
        <taxon>Hyphomicrobiales</taxon>
        <taxon>Methylobacteriaceae</taxon>
        <taxon>Microvirga</taxon>
    </lineage>
</organism>
<comment type="subcellular location">
    <subcellularLocation>
        <location evidence="11">Cytoplasm</location>
    </subcellularLocation>
</comment>
<name>A0A838BSP7_9HYPH</name>
<evidence type="ECO:0000313" key="13">
    <source>
        <dbReference type="EMBL" id="MBA1158340.1"/>
    </source>
</evidence>
<dbReference type="SUPFAM" id="SSF53098">
    <property type="entry name" value="Ribonuclease H-like"/>
    <property type="match status" value="1"/>
</dbReference>
<feature type="binding site" evidence="11">
    <location>
        <position position="12"/>
    </location>
    <ligand>
        <name>Mg(2+)</name>
        <dbReference type="ChEBI" id="CHEBI:18420"/>
        <label>2</label>
    </ligand>
</feature>
<reference evidence="13 14" key="1">
    <citation type="submission" date="2020-07" db="EMBL/GenBank/DDBJ databases">
        <title>Draft genome and description of Microvirga mediterraneensis Marseille-Q2068 sp. nov.</title>
        <authorList>
            <person name="Boxberger M."/>
        </authorList>
    </citation>
    <scope>NUCLEOTIDE SEQUENCE [LARGE SCALE GENOMIC DNA]</scope>
    <source>
        <strain evidence="13 14">Marseille-Q2068</strain>
    </source>
</reference>
<feature type="binding site" evidence="11">
    <location>
        <position position="136"/>
    </location>
    <ligand>
        <name>Mg(2+)</name>
        <dbReference type="ChEBI" id="CHEBI:18420"/>
        <label>2</label>
    </ligand>
</feature>
<proteinExistence type="inferred from homology"/>
<dbReference type="InterPro" id="IPR036397">
    <property type="entry name" value="RNaseH_sf"/>
</dbReference>
<keyword evidence="7 11" id="KW-0479">Metal-binding</keyword>
<dbReference type="Gene3D" id="3.30.420.10">
    <property type="entry name" value="Ribonuclease H-like superfamily/Ribonuclease H"/>
    <property type="match status" value="1"/>
</dbReference>
<dbReference type="GO" id="GO:0043137">
    <property type="term" value="P:DNA replication, removal of RNA primer"/>
    <property type="evidence" value="ECO:0007669"/>
    <property type="project" value="TreeGrafter"/>
</dbReference>
<evidence type="ECO:0000256" key="10">
    <source>
        <dbReference type="ARBA" id="ARBA00022842"/>
    </source>
</evidence>
<dbReference type="InterPro" id="IPR050092">
    <property type="entry name" value="RNase_H"/>
</dbReference>
<dbReference type="RefSeq" id="WP_181053744.1">
    <property type="nucleotide sequence ID" value="NZ_JACDXJ010000001.1"/>
</dbReference>
<dbReference type="GO" id="GO:0005737">
    <property type="term" value="C:cytoplasm"/>
    <property type="evidence" value="ECO:0007669"/>
    <property type="project" value="UniProtKB-SubCell"/>
</dbReference>
<dbReference type="HAMAP" id="MF_00042">
    <property type="entry name" value="RNase_H"/>
    <property type="match status" value="1"/>
</dbReference>
<sequence>MSAPERITIYTDGACSGNPGPGGWGAILIFKGSEKEISGGEAHTTNNRMEIRAAIEGLNALKRSCAVDLFTDSQYVRQGITQWMHNWKRRGWRTADNKPVKNEDLWRELDEAAARHDVAWHWVKGHADDPTNIRVDELAVAAMKPFKKSGRRVGA</sequence>
<dbReference type="EC" id="3.1.26.4" evidence="5 11"/>
<evidence type="ECO:0000313" key="14">
    <source>
        <dbReference type="Proteomes" id="UP000572984"/>
    </source>
</evidence>
<dbReference type="Pfam" id="PF00075">
    <property type="entry name" value="RNase_H"/>
    <property type="match status" value="1"/>
</dbReference>
<dbReference type="GO" id="GO:0000287">
    <property type="term" value="F:magnesium ion binding"/>
    <property type="evidence" value="ECO:0007669"/>
    <property type="project" value="UniProtKB-UniRule"/>
</dbReference>
<dbReference type="InterPro" id="IPR002156">
    <property type="entry name" value="RNaseH_domain"/>
</dbReference>
<dbReference type="PANTHER" id="PTHR10642:SF26">
    <property type="entry name" value="RIBONUCLEASE H1"/>
    <property type="match status" value="1"/>
</dbReference>
<dbReference type="EMBL" id="JACDXJ010000001">
    <property type="protein sequence ID" value="MBA1158340.1"/>
    <property type="molecule type" value="Genomic_DNA"/>
</dbReference>
<dbReference type="NCBIfam" id="NF001236">
    <property type="entry name" value="PRK00203.1"/>
    <property type="match status" value="1"/>
</dbReference>
<feature type="binding site" evidence="11">
    <location>
        <position position="12"/>
    </location>
    <ligand>
        <name>Mg(2+)</name>
        <dbReference type="ChEBI" id="CHEBI:18420"/>
        <label>1</label>
    </ligand>
</feature>
<comment type="caution">
    <text evidence="13">The sequence shown here is derived from an EMBL/GenBank/DDBJ whole genome shotgun (WGS) entry which is preliminary data.</text>
</comment>
<evidence type="ECO:0000259" key="12">
    <source>
        <dbReference type="PROSITE" id="PS50879"/>
    </source>
</evidence>
<comment type="cofactor">
    <cofactor evidence="11">
        <name>Mg(2+)</name>
        <dbReference type="ChEBI" id="CHEBI:18420"/>
    </cofactor>
    <text evidence="11">Binds 1 Mg(2+) ion per subunit. May bind a second metal ion at a regulatory site, or after substrate binding.</text>
</comment>
<accession>A0A838BSP7</accession>
<feature type="domain" description="RNase H type-1" evidence="12">
    <location>
        <begin position="3"/>
        <end position="144"/>
    </location>
</feature>
<comment type="function">
    <text evidence="2 11">Endonuclease that specifically degrades the RNA of RNA-DNA hybrids.</text>
</comment>
<evidence type="ECO:0000256" key="6">
    <source>
        <dbReference type="ARBA" id="ARBA00022722"/>
    </source>
</evidence>
<dbReference type="InterPro" id="IPR022892">
    <property type="entry name" value="RNaseHI"/>
</dbReference>
<keyword evidence="6 11" id="KW-0540">Nuclease</keyword>
<evidence type="ECO:0000256" key="9">
    <source>
        <dbReference type="ARBA" id="ARBA00022801"/>
    </source>
</evidence>
<dbReference type="FunFam" id="3.30.420.10:FF:000089">
    <property type="entry name" value="Ribonuclease H"/>
    <property type="match status" value="1"/>
</dbReference>
<evidence type="ECO:0000256" key="7">
    <source>
        <dbReference type="ARBA" id="ARBA00022723"/>
    </source>
</evidence>
<dbReference type="Proteomes" id="UP000572984">
    <property type="component" value="Unassembled WGS sequence"/>
</dbReference>
<evidence type="ECO:0000256" key="11">
    <source>
        <dbReference type="HAMAP-Rule" id="MF_00042"/>
    </source>
</evidence>
<comment type="subunit">
    <text evidence="4 11">Monomer.</text>
</comment>
<evidence type="ECO:0000256" key="5">
    <source>
        <dbReference type="ARBA" id="ARBA00012180"/>
    </source>
</evidence>
<evidence type="ECO:0000256" key="3">
    <source>
        <dbReference type="ARBA" id="ARBA00005300"/>
    </source>
</evidence>
<dbReference type="PROSITE" id="PS50879">
    <property type="entry name" value="RNASE_H_1"/>
    <property type="match status" value="1"/>
</dbReference>
<evidence type="ECO:0000256" key="4">
    <source>
        <dbReference type="ARBA" id="ARBA00011245"/>
    </source>
</evidence>
<comment type="similarity">
    <text evidence="3 11">Belongs to the RNase H family.</text>
</comment>
<dbReference type="AlphaFoldDB" id="A0A838BSP7"/>
<keyword evidence="8 11" id="KW-0255">Endonuclease</keyword>
<keyword evidence="14" id="KW-1185">Reference proteome</keyword>
<dbReference type="PANTHER" id="PTHR10642">
    <property type="entry name" value="RIBONUCLEASE H1"/>
    <property type="match status" value="1"/>
</dbReference>
<evidence type="ECO:0000256" key="8">
    <source>
        <dbReference type="ARBA" id="ARBA00022759"/>
    </source>
</evidence>
<dbReference type="InterPro" id="IPR012337">
    <property type="entry name" value="RNaseH-like_sf"/>
</dbReference>
<gene>
    <name evidence="11 13" type="primary">rnhA</name>
    <name evidence="13" type="ORF">H0S73_19730</name>
</gene>
<dbReference type="CDD" id="cd09278">
    <property type="entry name" value="RNase_HI_prokaryote_like"/>
    <property type="match status" value="1"/>
</dbReference>
<keyword evidence="10 11" id="KW-0460">Magnesium</keyword>
<dbReference type="GO" id="GO:0004523">
    <property type="term" value="F:RNA-DNA hybrid ribonuclease activity"/>
    <property type="evidence" value="ECO:0007669"/>
    <property type="project" value="UniProtKB-UniRule"/>
</dbReference>
<evidence type="ECO:0000256" key="1">
    <source>
        <dbReference type="ARBA" id="ARBA00000077"/>
    </source>
</evidence>
<dbReference type="GO" id="GO:0003676">
    <property type="term" value="F:nucleic acid binding"/>
    <property type="evidence" value="ECO:0007669"/>
    <property type="project" value="InterPro"/>
</dbReference>
<protein>
    <recommendedName>
        <fullName evidence="5 11">Ribonuclease H</fullName>
        <shortName evidence="11">RNase H</shortName>
        <ecNumber evidence="5 11">3.1.26.4</ecNumber>
    </recommendedName>
</protein>
<feature type="binding site" evidence="11">
    <location>
        <position position="72"/>
    </location>
    <ligand>
        <name>Mg(2+)</name>
        <dbReference type="ChEBI" id="CHEBI:18420"/>
        <label>1</label>
    </ligand>
</feature>
<keyword evidence="9 11" id="KW-0378">Hydrolase</keyword>
<keyword evidence="11" id="KW-0963">Cytoplasm</keyword>
<evidence type="ECO:0000256" key="2">
    <source>
        <dbReference type="ARBA" id="ARBA00004065"/>
    </source>
</evidence>
<feature type="binding site" evidence="11">
    <location>
        <position position="50"/>
    </location>
    <ligand>
        <name>Mg(2+)</name>
        <dbReference type="ChEBI" id="CHEBI:18420"/>
        <label>1</label>
    </ligand>
</feature>
<comment type="catalytic activity">
    <reaction evidence="1 11">
        <text>Endonucleolytic cleavage to 5'-phosphomonoester.</text>
        <dbReference type="EC" id="3.1.26.4"/>
    </reaction>
</comment>